<feature type="compositionally biased region" description="Basic and acidic residues" evidence="1">
    <location>
        <begin position="297"/>
        <end position="316"/>
    </location>
</feature>
<dbReference type="RefSeq" id="XP_022652387.1">
    <property type="nucleotide sequence ID" value="XM_022796652.1"/>
</dbReference>
<protein>
    <submittedName>
        <fullName evidence="4">Uncharacterized protein</fullName>
    </submittedName>
</protein>
<dbReference type="EnsemblMetazoa" id="XM_022796650">
    <property type="protein sequence ID" value="XP_022652385"/>
    <property type="gene ID" value="LOC111246673"/>
</dbReference>
<feature type="compositionally biased region" description="Basic and acidic residues" evidence="1">
    <location>
        <begin position="249"/>
        <end position="270"/>
    </location>
</feature>
<dbReference type="KEGG" id="vde:111246673"/>
<dbReference type="AlphaFoldDB" id="A0A7M7JIX3"/>
<keyword evidence="2" id="KW-0812">Transmembrane</keyword>
<dbReference type="RefSeq" id="XP_022652386.1">
    <property type="nucleotide sequence ID" value="XM_022796651.1"/>
</dbReference>
<evidence type="ECO:0000313" key="4">
    <source>
        <dbReference type="EnsemblMetazoa" id="XP_022652386"/>
    </source>
</evidence>
<feature type="chain" id="PRO_5036207237" evidence="3">
    <location>
        <begin position="28"/>
        <end position="316"/>
    </location>
</feature>
<proteinExistence type="predicted"/>
<dbReference type="OrthoDB" id="10557030at2759"/>
<dbReference type="InParanoid" id="A0A7M7JIX3"/>
<evidence type="ECO:0000313" key="5">
    <source>
        <dbReference type="Proteomes" id="UP000594260"/>
    </source>
</evidence>
<keyword evidence="2" id="KW-0472">Membrane</keyword>
<feature type="compositionally biased region" description="Basic and acidic residues" evidence="1">
    <location>
        <begin position="195"/>
        <end position="220"/>
    </location>
</feature>
<name>A0A7M7JIX3_VARDE</name>
<evidence type="ECO:0000256" key="1">
    <source>
        <dbReference type="SAM" id="MobiDB-lite"/>
    </source>
</evidence>
<dbReference type="Proteomes" id="UP000594260">
    <property type="component" value="Unplaced"/>
</dbReference>
<keyword evidence="3" id="KW-0732">Signal</keyword>
<dbReference type="RefSeq" id="XP_022652385.1">
    <property type="nucleotide sequence ID" value="XM_022796650.1"/>
</dbReference>
<feature type="transmembrane region" description="Helical" evidence="2">
    <location>
        <begin position="37"/>
        <end position="58"/>
    </location>
</feature>
<feature type="signal peptide" evidence="3">
    <location>
        <begin position="1"/>
        <end position="27"/>
    </location>
</feature>
<feature type="compositionally biased region" description="Basic and acidic residues" evidence="1">
    <location>
        <begin position="227"/>
        <end position="242"/>
    </location>
</feature>
<reference evidence="4" key="1">
    <citation type="submission" date="2021-01" db="UniProtKB">
        <authorList>
            <consortium name="EnsemblMetazoa"/>
        </authorList>
    </citation>
    <scope>IDENTIFICATION</scope>
</reference>
<accession>A0A7M7JIX3</accession>
<feature type="region of interest" description="Disordered" evidence="1">
    <location>
        <begin position="195"/>
        <end position="316"/>
    </location>
</feature>
<dbReference type="EnsemblMetazoa" id="XM_022796651">
    <property type="protein sequence ID" value="XP_022652386"/>
    <property type="gene ID" value="LOC111246673"/>
</dbReference>
<evidence type="ECO:0000256" key="3">
    <source>
        <dbReference type="SAM" id="SignalP"/>
    </source>
</evidence>
<organism evidence="4 5">
    <name type="scientific">Varroa destructor</name>
    <name type="common">Honeybee mite</name>
    <dbReference type="NCBI Taxonomy" id="109461"/>
    <lineage>
        <taxon>Eukaryota</taxon>
        <taxon>Metazoa</taxon>
        <taxon>Ecdysozoa</taxon>
        <taxon>Arthropoda</taxon>
        <taxon>Chelicerata</taxon>
        <taxon>Arachnida</taxon>
        <taxon>Acari</taxon>
        <taxon>Parasitiformes</taxon>
        <taxon>Mesostigmata</taxon>
        <taxon>Gamasina</taxon>
        <taxon>Dermanyssoidea</taxon>
        <taxon>Varroidae</taxon>
        <taxon>Varroa</taxon>
    </lineage>
</organism>
<sequence length="316" mass="36569">MRNFFQMSVLFAVIMAVIWSQVEIAEAKIVHKVIAGIALPVVAGAGAGLAGGVVAGAVTGAHRDREYNLPSTTYYRTFEHSYLDRARPHPSPLLRHLRKALRYSFEHRRRPQYASWLSAYSPYHYFRPSHTIFQSTHAYQPFYSKSSYHKAVYPPEGSSSRTMSIDAQIECKVVSEDVTSYRKTSMAVPAHEEEAHYLYKPKSQDDKSTRVVHEHHHYHDDEAEIDSEGHDLTNKDAPSHYKDSKKHYHQLDEDSEAQHNSHDHRVKDVSGVEEDSFARRRAIRRKNKQKKFLKSKPHNEWLSRSESDNKQEENRE</sequence>
<dbReference type="RefSeq" id="XP_022652388.1">
    <property type="nucleotide sequence ID" value="XM_022796653.1"/>
</dbReference>
<feature type="compositionally biased region" description="Basic residues" evidence="1">
    <location>
        <begin position="279"/>
        <end position="296"/>
    </location>
</feature>
<dbReference type="EnsemblMetazoa" id="XM_022796652">
    <property type="protein sequence ID" value="XP_022652387"/>
    <property type="gene ID" value="LOC111246673"/>
</dbReference>
<dbReference type="EnsemblMetazoa" id="XM_022796653">
    <property type="protein sequence ID" value="XP_022652388"/>
    <property type="gene ID" value="LOC111246673"/>
</dbReference>
<keyword evidence="5" id="KW-1185">Reference proteome</keyword>
<evidence type="ECO:0000256" key="2">
    <source>
        <dbReference type="SAM" id="Phobius"/>
    </source>
</evidence>
<keyword evidence="2" id="KW-1133">Transmembrane helix</keyword>
<dbReference type="GeneID" id="111246673"/>